<keyword evidence="1" id="KW-0732">Signal</keyword>
<keyword evidence="3" id="KW-1185">Reference proteome</keyword>
<gene>
    <name evidence="2" type="ORF">NUU61_000586</name>
</gene>
<sequence>MRYLGLALAVLSTYALAVTALPSPEELGTLKYRSWDLRLFNAAIPACNPNASNIARTVLHRSGANTRTCALLDYSLYNTSSVQSLSWKSPGPDDVKDLCMFRTQDCSGGEQALVGAITSGWEVCYPFLGWRGWVVVEHGAGCF</sequence>
<comment type="caution">
    <text evidence="2">The sequence shown here is derived from an EMBL/GenBank/DDBJ whole genome shotgun (WGS) entry which is preliminary data.</text>
</comment>
<evidence type="ECO:0000313" key="3">
    <source>
        <dbReference type="Proteomes" id="UP001141434"/>
    </source>
</evidence>
<proteinExistence type="predicted"/>
<evidence type="ECO:0000313" key="2">
    <source>
        <dbReference type="EMBL" id="KAJ5114827.1"/>
    </source>
</evidence>
<dbReference type="RefSeq" id="XP_056516020.1">
    <property type="nucleotide sequence ID" value="XM_056651170.1"/>
</dbReference>
<dbReference type="AlphaFoldDB" id="A0A9W9KR13"/>
<feature type="chain" id="PRO_5040891193" evidence="1">
    <location>
        <begin position="21"/>
        <end position="143"/>
    </location>
</feature>
<name>A0A9W9KR13_9EURO</name>
<protein>
    <submittedName>
        <fullName evidence="2">Uncharacterized protein</fullName>
    </submittedName>
</protein>
<dbReference type="GeneID" id="81390338"/>
<accession>A0A9W9KR13</accession>
<reference evidence="2" key="2">
    <citation type="journal article" date="2023" name="IMA Fungus">
        <title>Comparative genomic study of the Penicillium genus elucidates a diverse pangenome and 15 lateral gene transfer events.</title>
        <authorList>
            <person name="Petersen C."/>
            <person name="Sorensen T."/>
            <person name="Nielsen M.R."/>
            <person name="Sondergaard T.E."/>
            <person name="Sorensen J.L."/>
            <person name="Fitzpatrick D.A."/>
            <person name="Frisvad J.C."/>
            <person name="Nielsen K.L."/>
        </authorList>
    </citation>
    <scope>NUCLEOTIDE SEQUENCE</scope>
    <source>
        <strain evidence="2">IBT 34128</strain>
    </source>
</reference>
<reference evidence="2" key="1">
    <citation type="submission" date="2022-11" db="EMBL/GenBank/DDBJ databases">
        <authorList>
            <person name="Petersen C."/>
        </authorList>
    </citation>
    <scope>NUCLEOTIDE SEQUENCE</scope>
    <source>
        <strain evidence="2">IBT 34128</strain>
    </source>
</reference>
<dbReference type="EMBL" id="JAPMSZ010000001">
    <property type="protein sequence ID" value="KAJ5114827.1"/>
    <property type="molecule type" value="Genomic_DNA"/>
</dbReference>
<feature type="signal peptide" evidence="1">
    <location>
        <begin position="1"/>
        <end position="20"/>
    </location>
</feature>
<evidence type="ECO:0000256" key="1">
    <source>
        <dbReference type="SAM" id="SignalP"/>
    </source>
</evidence>
<dbReference type="Proteomes" id="UP001141434">
    <property type="component" value="Unassembled WGS sequence"/>
</dbReference>
<organism evidence="2 3">
    <name type="scientific">Penicillium alfredii</name>
    <dbReference type="NCBI Taxonomy" id="1506179"/>
    <lineage>
        <taxon>Eukaryota</taxon>
        <taxon>Fungi</taxon>
        <taxon>Dikarya</taxon>
        <taxon>Ascomycota</taxon>
        <taxon>Pezizomycotina</taxon>
        <taxon>Eurotiomycetes</taxon>
        <taxon>Eurotiomycetidae</taxon>
        <taxon>Eurotiales</taxon>
        <taxon>Aspergillaceae</taxon>
        <taxon>Penicillium</taxon>
    </lineage>
</organism>
<dbReference type="OrthoDB" id="4338083at2759"/>